<reference evidence="2" key="1">
    <citation type="submission" date="2023-04" db="EMBL/GenBank/DDBJ databases">
        <authorList>
            <consortium name="ELIXIR-Norway"/>
        </authorList>
    </citation>
    <scope>NUCLEOTIDE SEQUENCE [LARGE SCALE GENOMIC DNA]</scope>
</reference>
<feature type="region of interest" description="Disordered" evidence="1">
    <location>
        <begin position="73"/>
        <end position="109"/>
    </location>
</feature>
<dbReference type="EMBL" id="OX459961">
    <property type="protein sequence ID" value="CAI9166051.1"/>
    <property type="molecule type" value="Genomic_DNA"/>
</dbReference>
<dbReference type="Proteomes" id="UP001176941">
    <property type="component" value="Chromosome 25"/>
</dbReference>
<protein>
    <submittedName>
        <fullName evidence="2">Uncharacterized protein</fullName>
    </submittedName>
</protein>
<accession>A0ABN8Z1L0</accession>
<keyword evidence="3" id="KW-1185">Reference proteome</keyword>
<proteinExistence type="predicted"/>
<gene>
    <name evidence="2" type="ORF">MRATA1EN1_LOCUS15013</name>
</gene>
<feature type="compositionally biased region" description="Low complexity" evidence="1">
    <location>
        <begin position="91"/>
        <end position="105"/>
    </location>
</feature>
<evidence type="ECO:0000313" key="3">
    <source>
        <dbReference type="Proteomes" id="UP001176941"/>
    </source>
</evidence>
<sequence length="179" mass="19663">MTRFLGVLNGFFGGWMKGCVERRCEGNNPGLRSPESKHKDVSRPLCLKNTPTLHNSPRAGYQPGGTHAPFYPATAPNCQAPAANENKVHSQGRPQRAPAQTPRPGADSDKVDARVQIFCPHEFNSTVEFRSRVKQAAENWDQLDWAIATKSYKTNTGLASGIRALAHVGSLFPIRELNL</sequence>
<organism evidence="2 3">
    <name type="scientific">Rangifer tarandus platyrhynchus</name>
    <name type="common">Svalbard reindeer</name>
    <dbReference type="NCBI Taxonomy" id="3082113"/>
    <lineage>
        <taxon>Eukaryota</taxon>
        <taxon>Metazoa</taxon>
        <taxon>Chordata</taxon>
        <taxon>Craniata</taxon>
        <taxon>Vertebrata</taxon>
        <taxon>Euteleostomi</taxon>
        <taxon>Mammalia</taxon>
        <taxon>Eutheria</taxon>
        <taxon>Laurasiatheria</taxon>
        <taxon>Artiodactyla</taxon>
        <taxon>Ruminantia</taxon>
        <taxon>Pecora</taxon>
        <taxon>Cervidae</taxon>
        <taxon>Odocoileinae</taxon>
        <taxon>Rangifer</taxon>
    </lineage>
</organism>
<name>A0ABN8Z1L0_RANTA</name>
<evidence type="ECO:0000313" key="2">
    <source>
        <dbReference type="EMBL" id="CAI9166051.1"/>
    </source>
</evidence>
<evidence type="ECO:0000256" key="1">
    <source>
        <dbReference type="SAM" id="MobiDB-lite"/>
    </source>
</evidence>